<protein>
    <submittedName>
        <fullName evidence="6">TetR family transcriptional regulator</fullName>
    </submittedName>
</protein>
<name>A0A2T0PYQ0_9ACTN</name>
<sequence length="190" mass="20544">MDGTARPRRADARRNYDRLLAEADAAFLDHGTHASLEEVAARAGVGIGTLYRHFPTRDALLEALLRSRFDGLTARAAEVLDGRSARAALTAWARAFVETTTVYRGLTAALMATLQDEGSALHASCTAMRGAAKDLLVRAQRSGELRSDLDPTELLTLVSGVAWACEQTAGTPSRHIEHYLDLLFDGLAPR</sequence>
<dbReference type="InterPro" id="IPR001647">
    <property type="entry name" value="HTH_TetR"/>
</dbReference>
<feature type="DNA-binding region" description="H-T-H motif" evidence="4">
    <location>
        <begin position="35"/>
        <end position="54"/>
    </location>
</feature>
<organism evidence="6 7">
    <name type="scientific">Allonocardiopsis opalescens</name>
    <dbReference type="NCBI Taxonomy" id="1144618"/>
    <lineage>
        <taxon>Bacteria</taxon>
        <taxon>Bacillati</taxon>
        <taxon>Actinomycetota</taxon>
        <taxon>Actinomycetes</taxon>
        <taxon>Streptosporangiales</taxon>
        <taxon>Allonocardiopsis</taxon>
    </lineage>
</organism>
<gene>
    <name evidence="6" type="ORF">CLV72_107183</name>
</gene>
<accession>A0A2T0PYQ0</accession>
<evidence type="ECO:0000256" key="1">
    <source>
        <dbReference type="ARBA" id="ARBA00023015"/>
    </source>
</evidence>
<keyword evidence="2 4" id="KW-0238">DNA-binding</keyword>
<reference evidence="6 7" key="1">
    <citation type="submission" date="2018-03" db="EMBL/GenBank/DDBJ databases">
        <title>Genomic Encyclopedia of Archaeal and Bacterial Type Strains, Phase II (KMG-II): from individual species to whole genera.</title>
        <authorList>
            <person name="Goeker M."/>
        </authorList>
    </citation>
    <scope>NUCLEOTIDE SEQUENCE [LARGE SCALE GENOMIC DNA]</scope>
    <source>
        <strain evidence="6 7">DSM 45601</strain>
    </source>
</reference>
<evidence type="ECO:0000256" key="4">
    <source>
        <dbReference type="PROSITE-ProRule" id="PRU00335"/>
    </source>
</evidence>
<dbReference type="InterPro" id="IPR009057">
    <property type="entry name" value="Homeodomain-like_sf"/>
</dbReference>
<evidence type="ECO:0000259" key="5">
    <source>
        <dbReference type="PROSITE" id="PS50977"/>
    </source>
</evidence>
<keyword evidence="3" id="KW-0804">Transcription</keyword>
<dbReference type="PANTHER" id="PTHR30055">
    <property type="entry name" value="HTH-TYPE TRANSCRIPTIONAL REGULATOR RUTR"/>
    <property type="match status" value="1"/>
</dbReference>
<dbReference type="Gene3D" id="1.10.357.10">
    <property type="entry name" value="Tetracycline Repressor, domain 2"/>
    <property type="match status" value="1"/>
</dbReference>
<comment type="caution">
    <text evidence="6">The sequence shown here is derived from an EMBL/GenBank/DDBJ whole genome shotgun (WGS) entry which is preliminary data.</text>
</comment>
<evidence type="ECO:0000256" key="2">
    <source>
        <dbReference type="ARBA" id="ARBA00023125"/>
    </source>
</evidence>
<keyword evidence="1" id="KW-0805">Transcription regulation</keyword>
<evidence type="ECO:0000256" key="3">
    <source>
        <dbReference type="ARBA" id="ARBA00023163"/>
    </source>
</evidence>
<dbReference type="AlphaFoldDB" id="A0A2T0PYQ0"/>
<proteinExistence type="predicted"/>
<dbReference type="GO" id="GO:0003700">
    <property type="term" value="F:DNA-binding transcription factor activity"/>
    <property type="evidence" value="ECO:0007669"/>
    <property type="project" value="TreeGrafter"/>
</dbReference>
<dbReference type="Pfam" id="PF21597">
    <property type="entry name" value="TetR_C_43"/>
    <property type="match status" value="1"/>
</dbReference>
<dbReference type="InterPro" id="IPR036271">
    <property type="entry name" value="Tet_transcr_reg_TetR-rel_C_sf"/>
</dbReference>
<dbReference type="PROSITE" id="PS50977">
    <property type="entry name" value="HTH_TETR_2"/>
    <property type="match status" value="1"/>
</dbReference>
<dbReference type="RefSeq" id="WP_106250028.1">
    <property type="nucleotide sequence ID" value="NZ_PVZC01000007.1"/>
</dbReference>
<keyword evidence="7" id="KW-1185">Reference proteome</keyword>
<evidence type="ECO:0000313" key="6">
    <source>
        <dbReference type="EMBL" id="PRX96660.1"/>
    </source>
</evidence>
<dbReference type="SUPFAM" id="SSF46689">
    <property type="entry name" value="Homeodomain-like"/>
    <property type="match status" value="1"/>
</dbReference>
<dbReference type="Pfam" id="PF00440">
    <property type="entry name" value="TetR_N"/>
    <property type="match status" value="1"/>
</dbReference>
<dbReference type="GO" id="GO:0000976">
    <property type="term" value="F:transcription cis-regulatory region binding"/>
    <property type="evidence" value="ECO:0007669"/>
    <property type="project" value="TreeGrafter"/>
</dbReference>
<dbReference type="SUPFAM" id="SSF48498">
    <property type="entry name" value="Tetracyclin repressor-like, C-terminal domain"/>
    <property type="match status" value="1"/>
</dbReference>
<dbReference type="PANTHER" id="PTHR30055:SF234">
    <property type="entry name" value="HTH-TYPE TRANSCRIPTIONAL REGULATOR BETI"/>
    <property type="match status" value="1"/>
</dbReference>
<dbReference type="OrthoDB" id="3295174at2"/>
<dbReference type="InterPro" id="IPR050109">
    <property type="entry name" value="HTH-type_TetR-like_transc_reg"/>
</dbReference>
<dbReference type="Proteomes" id="UP000237846">
    <property type="component" value="Unassembled WGS sequence"/>
</dbReference>
<dbReference type="InterPro" id="IPR049445">
    <property type="entry name" value="TetR_SbtR-like_C"/>
</dbReference>
<feature type="domain" description="HTH tetR-type" evidence="5">
    <location>
        <begin position="13"/>
        <end position="72"/>
    </location>
</feature>
<evidence type="ECO:0000313" key="7">
    <source>
        <dbReference type="Proteomes" id="UP000237846"/>
    </source>
</evidence>
<dbReference type="EMBL" id="PVZC01000007">
    <property type="protein sequence ID" value="PRX96660.1"/>
    <property type="molecule type" value="Genomic_DNA"/>
</dbReference>
<dbReference type="PRINTS" id="PR00455">
    <property type="entry name" value="HTHTETR"/>
</dbReference>